<feature type="transmembrane region" description="Helical" evidence="8">
    <location>
        <begin position="92"/>
        <end position="110"/>
    </location>
</feature>
<feature type="transmembrane region" description="Helical" evidence="8">
    <location>
        <begin position="314"/>
        <end position="333"/>
    </location>
</feature>
<organism evidence="10 11">
    <name type="scientific">Exophiala aquamarina CBS 119918</name>
    <dbReference type="NCBI Taxonomy" id="1182545"/>
    <lineage>
        <taxon>Eukaryota</taxon>
        <taxon>Fungi</taxon>
        <taxon>Dikarya</taxon>
        <taxon>Ascomycota</taxon>
        <taxon>Pezizomycotina</taxon>
        <taxon>Eurotiomycetes</taxon>
        <taxon>Chaetothyriomycetidae</taxon>
        <taxon>Chaetothyriales</taxon>
        <taxon>Herpotrichiellaceae</taxon>
        <taxon>Exophiala</taxon>
    </lineage>
</organism>
<dbReference type="Gene3D" id="1.20.1250.20">
    <property type="entry name" value="MFS general substrate transporter like domains"/>
    <property type="match status" value="1"/>
</dbReference>
<keyword evidence="4 8" id="KW-0812">Transmembrane</keyword>
<dbReference type="Proteomes" id="UP000027920">
    <property type="component" value="Unassembled WGS sequence"/>
</dbReference>
<dbReference type="EMBL" id="AMGV01000009">
    <property type="protein sequence ID" value="KEF54767.1"/>
    <property type="molecule type" value="Genomic_DNA"/>
</dbReference>
<evidence type="ECO:0000256" key="3">
    <source>
        <dbReference type="ARBA" id="ARBA00022448"/>
    </source>
</evidence>
<keyword evidence="3 7" id="KW-0813">Transport</keyword>
<sequence>MAKFERNYVSGWVPRNPKIFTVVVIAVAVINSATLGYDSSVMNGLQILPSYTEYFNLNTTTNGLNNAAAWMGAILSGPLMQIVPDTYGRKNAILFSAIICFIGIILQSAAQNIGMFIVARIIIGLGSQLSSGAAPALLGELLPAVTRGRILGFFFSCFYVGSLLSAIINYGSQNIQSTWSWRLPSMLQVIPSLLALVLLPFVPESPRWLLSKGRHEHAREVLIVVQGGGNPESESVQTTFAEIESALAAETAMSNSNPWVEIAATPANRKRLLILCTFGVMINSFGNFVISFYLDKILTQAGITEVNTKTQINVILSCWSFVVACCGSYLLDFIGRRKQALGSVAGMIVCLYAIAGMIKTFGESSNKSGIYGTIAFIFLFQGLYAFSITPLTSLYPTEVSQYKLRTTGIAIFRMLDSGFGLMASFALSYAMADLGWKFYLINASYNIIFLAIIYFTWVETKGIPLEEIALKFEGSAAFADSSVLAITGQHVEETQMVETKQAKSEVSNDSSA</sequence>
<evidence type="ECO:0000256" key="1">
    <source>
        <dbReference type="ARBA" id="ARBA00004141"/>
    </source>
</evidence>
<proteinExistence type="inferred from homology"/>
<dbReference type="PANTHER" id="PTHR48022:SF31">
    <property type="entry name" value="HEXOSE TRANSPORTER"/>
    <property type="match status" value="1"/>
</dbReference>
<evidence type="ECO:0000259" key="9">
    <source>
        <dbReference type="PROSITE" id="PS50850"/>
    </source>
</evidence>
<evidence type="ECO:0000256" key="6">
    <source>
        <dbReference type="ARBA" id="ARBA00023136"/>
    </source>
</evidence>
<keyword evidence="6 8" id="KW-0472">Membrane</keyword>
<dbReference type="InterPro" id="IPR005828">
    <property type="entry name" value="MFS_sugar_transport-like"/>
</dbReference>
<feature type="domain" description="Major facilitator superfamily (MFS) profile" evidence="9">
    <location>
        <begin position="24"/>
        <end position="461"/>
    </location>
</feature>
<evidence type="ECO:0000313" key="10">
    <source>
        <dbReference type="EMBL" id="KEF54767.1"/>
    </source>
</evidence>
<dbReference type="InterPro" id="IPR050360">
    <property type="entry name" value="MFS_Sugar_Transporters"/>
</dbReference>
<dbReference type="InterPro" id="IPR005829">
    <property type="entry name" value="Sugar_transporter_CS"/>
</dbReference>
<dbReference type="Pfam" id="PF00083">
    <property type="entry name" value="Sugar_tr"/>
    <property type="match status" value="1"/>
</dbReference>
<dbReference type="SUPFAM" id="SSF103473">
    <property type="entry name" value="MFS general substrate transporter"/>
    <property type="match status" value="1"/>
</dbReference>
<evidence type="ECO:0000313" key="11">
    <source>
        <dbReference type="Proteomes" id="UP000027920"/>
    </source>
</evidence>
<dbReference type="GO" id="GO:0016020">
    <property type="term" value="C:membrane"/>
    <property type="evidence" value="ECO:0007669"/>
    <property type="project" value="UniProtKB-SubCell"/>
</dbReference>
<evidence type="ECO:0000256" key="2">
    <source>
        <dbReference type="ARBA" id="ARBA00010992"/>
    </source>
</evidence>
<comment type="subcellular location">
    <subcellularLocation>
        <location evidence="1">Membrane</location>
        <topology evidence="1">Multi-pass membrane protein</topology>
    </subcellularLocation>
</comment>
<keyword evidence="5 8" id="KW-1133">Transmembrane helix</keyword>
<dbReference type="OrthoDB" id="4540492at2759"/>
<keyword evidence="11" id="KW-1185">Reference proteome</keyword>
<feature type="transmembrane region" description="Helical" evidence="8">
    <location>
        <begin position="340"/>
        <end position="358"/>
    </location>
</feature>
<dbReference type="PROSITE" id="PS50850">
    <property type="entry name" value="MFS"/>
    <property type="match status" value="1"/>
</dbReference>
<dbReference type="FunFam" id="1.20.1250.20:FF:000134">
    <property type="entry name" value="MFS sugar transporter protein"/>
    <property type="match status" value="1"/>
</dbReference>
<dbReference type="RefSeq" id="XP_013257357.1">
    <property type="nucleotide sequence ID" value="XM_013401903.1"/>
</dbReference>
<dbReference type="InterPro" id="IPR003663">
    <property type="entry name" value="Sugar/inositol_transpt"/>
</dbReference>
<dbReference type="HOGENOM" id="CLU_001265_30_13_1"/>
<dbReference type="InterPro" id="IPR020846">
    <property type="entry name" value="MFS_dom"/>
</dbReference>
<reference evidence="10 11" key="1">
    <citation type="submission" date="2013-03" db="EMBL/GenBank/DDBJ databases">
        <title>The Genome Sequence of Exophiala aquamarina CBS 119918.</title>
        <authorList>
            <consortium name="The Broad Institute Genomics Platform"/>
            <person name="Cuomo C."/>
            <person name="de Hoog S."/>
            <person name="Gorbushina A."/>
            <person name="Walker B."/>
            <person name="Young S.K."/>
            <person name="Zeng Q."/>
            <person name="Gargeya S."/>
            <person name="Fitzgerald M."/>
            <person name="Haas B."/>
            <person name="Abouelleil A."/>
            <person name="Allen A.W."/>
            <person name="Alvarado L."/>
            <person name="Arachchi H.M."/>
            <person name="Berlin A.M."/>
            <person name="Chapman S.B."/>
            <person name="Gainer-Dewar J."/>
            <person name="Goldberg J."/>
            <person name="Griggs A."/>
            <person name="Gujja S."/>
            <person name="Hansen M."/>
            <person name="Howarth C."/>
            <person name="Imamovic A."/>
            <person name="Ireland A."/>
            <person name="Larimer J."/>
            <person name="McCowan C."/>
            <person name="Murphy C."/>
            <person name="Pearson M."/>
            <person name="Poon T.W."/>
            <person name="Priest M."/>
            <person name="Roberts A."/>
            <person name="Saif S."/>
            <person name="Shea T."/>
            <person name="Sisk P."/>
            <person name="Sykes S."/>
            <person name="Wortman J."/>
            <person name="Nusbaum C."/>
            <person name="Birren B."/>
        </authorList>
    </citation>
    <scope>NUCLEOTIDE SEQUENCE [LARGE SCALE GENOMIC DNA]</scope>
    <source>
        <strain evidence="10 11">CBS 119918</strain>
    </source>
</reference>
<evidence type="ECO:0000256" key="8">
    <source>
        <dbReference type="SAM" id="Phobius"/>
    </source>
</evidence>
<evidence type="ECO:0000256" key="7">
    <source>
        <dbReference type="RuleBase" id="RU003346"/>
    </source>
</evidence>
<feature type="transmembrane region" description="Helical" evidence="8">
    <location>
        <begin position="410"/>
        <end position="432"/>
    </location>
</feature>
<comment type="caution">
    <text evidence="10">The sequence shown here is derived from an EMBL/GenBank/DDBJ whole genome shotgun (WGS) entry which is preliminary data.</text>
</comment>
<protein>
    <recommendedName>
        <fullName evidence="9">Major facilitator superfamily (MFS) profile domain-containing protein</fullName>
    </recommendedName>
</protein>
<dbReference type="GeneID" id="25284119"/>
<dbReference type="PANTHER" id="PTHR48022">
    <property type="entry name" value="PLASTIDIC GLUCOSE TRANSPORTER 4"/>
    <property type="match status" value="1"/>
</dbReference>
<feature type="transmembrane region" description="Helical" evidence="8">
    <location>
        <begin position="438"/>
        <end position="457"/>
    </location>
</feature>
<feature type="transmembrane region" description="Helical" evidence="8">
    <location>
        <begin position="150"/>
        <end position="171"/>
    </location>
</feature>
<feature type="transmembrane region" description="Helical" evidence="8">
    <location>
        <begin position="63"/>
        <end position="80"/>
    </location>
</feature>
<feature type="transmembrane region" description="Helical" evidence="8">
    <location>
        <begin position="370"/>
        <end position="389"/>
    </location>
</feature>
<dbReference type="InterPro" id="IPR036259">
    <property type="entry name" value="MFS_trans_sf"/>
</dbReference>
<dbReference type="GO" id="GO:0005351">
    <property type="term" value="F:carbohydrate:proton symporter activity"/>
    <property type="evidence" value="ECO:0007669"/>
    <property type="project" value="TreeGrafter"/>
</dbReference>
<dbReference type="PROSITE" id="PS00216">
    <property type="entry name" value="SUGAR_TRANSPORT_1"/>
    <property type="match status" value="1"/>
</dbReference>
<evidence type="ECO:0000256" key="5">
    <source>
        <dbReference type="ARBA" id="ARBA00022989"/>
    </source>
</evidence>
<evidence type="ECO:0000256" key="4">
    <source>
        <dbReference type="ARBA" id="ARBA00022692"/>
    </source>
</evidence>
<dbReference type="NCBIfam" id="TIGR00879">
    <property type="entry name" value="SP"/>
    <property type="match status" value="1"/>
</dbReference>
<feature type="transmembrane region" description="Helical" evidence="8">
    <location>
        <begin position="272"/>
        <end position="294"/>
    </location>
</feature>
<name>A0A072P505_9EURO</name>
<comment type="similarity">
    <text evidence="2 7">Belongs to the major facilitator superfamily. Sugar transporter (TC 2.A.1.1) family.</text>
</comment>
<accession>A0A072P505</accession>
<dbReference type="VEuPathDB" id="FungiDB:A1O9_09209"/>
<feature type="transmembrane region" description="Helical" evidence="8">
    <location>
        <begin position="116"/>
        <end position="138"/>
    </location>
</feature>
<dbReference type="AlphaFoldDB" id="A0A072P505"/>
<feature type="transmembrane region" description="Helical" evidence="8">
    <location>
        <begin position="20"/>
        <end position="37"/>
    </location>
</feature>
<gene>
    <name evidence="10" type="ORF">A1O9_09209</name>
</gene>
<feature type="transmembrane region" description="Helical" evidence="8">
    <location>
        <begin position="183"/>
        <end position="202"/>
    </location>
</feature>